<organism evidence="1 2">
    <name type="scientific">Pseudanabaena yagii GIHE-NHR1</name>
    <dbReference type="NCBI Taxonomy" id="2722753"/>
    <lineage>
        <taxon>Bacteria</taxon>
        <taxon>Bacillati</taxon>
        <taxon>Cyanobacteriota</taxon>
        <taxon>Cyanophyceae</taxon>
        <taxon>Pseudanabaenales</taxon>
        <taxon>Pseudanabaenaceae</taxon>
        <taxon>Pseudanabaena</taxon>
        <taxon>Pseudanabaena yagii</taxon>
    </lineage>
</organism>
<dbReference type="RefSeq" id="WP_169364739.1">
    <property type="nucleotide sequence ID" value="NZ_JAAVJL010000002.1"/>
</dbReference>
<sequence length="331" mass="38383">MTVKLKNPDAFLDVGYLEGYPFCQKFLSSPEFTVDFLKSFNVFRRSDLKTKEGYAINIAGAIEHKELDYNDLLIKYVQKPRVWLSLMQGKHSEIPQLKNPRDLLFSFGESGWYGPIREPASSKVWYIYTCRVEHFIPRECGEEDNTKTFDIAYIRWPVIAEVGEKYVALSWDGFSNTSEEKKDSRSQFPFWLYIQGLFKDLATILGAKWEHPALEDLLLYKLWDKYDKPQYKWSHKRVRAKSSGIALNAHSGDDDEVDIDDSGLKTLSRTLAEAALDSLEYSFPYDSQKLFQVERAILHTLIREWGTKSYEFRLKKISDVQTSIADTSDIA</sequence>
<proteinExistence type="predicted"/>
<name>A0ABX1LUB2_9CYAN</name>
<accession>A0ABX1LUB2</accession>
<gene>
    <name evidence="1" type="ORF">HC246_17410</name>
</gene>
<evidence type="ECO:0000313" key="1">
    <source>
        <dbReference type="EMBL" id="NMF59747.1"/>
    </source>
</evidence>
<dbReference type="Proteomes" id="UP000738376">
    <property type="component" value="Unassembled WGS sequence"/>
</dbReference>
<dbReference type="EMBL" id="JAAVJL010000002">
    <property type="protein sequence ID" value="NMF59747.1"/>
    <property type="molecule type" value="Genomic_DNA"/>
</dbReference>
<reference evidence="1 2" key="1">
    <citation type="submission" date="2020-03" db="EMBL/GenBank/DDBJ databases">
        <title>Draft Genome Sequence of 2-Methylisoborneol Producing Pseudanabaena yagii Strain GIHE-NHR1 Isolated from North Han River in South Korea.</title>
        <authorList>
            <person name="Jeong J."/>
        </authorList>
    </citation>
    <scope>NUCLEOTIDE SEQUENCE [LARGE SCALE GENOMIC DNA]</scope>
    <source>
        <strain evidence="1 2">GIHE-NHR1</strain>
    </source>
</reference>
<protein>
    <submittedName>
        <fullName evidence="1">Uncharacterized protein</fullName>
    </submittedName>
</protein>
<comment type="caution">
    <text evidence="1">The sequence shown here is derived from an EMBL/GenBank/DDBJ whole genome shotgun (WGS) entry which is preliminary data.</text>
</comment>
<keyword evidence="2" id="KW-1185">Reference proteome</keyword>
<evidence type="ECO:0000313" key="2">
    <source>
        <dbReference type="Proteomes" id="UP000738376"/>
    </source>
</evidence>